<accession>A0A1T4W9X7</accession>
<dbReference type="Pfam" id="PF13524">
    <property type="entry name" value="Glyco_trans_1_2"/>
    <property type="match status" value="1"/>
</dbReference>
<gene>
    <name evidence="2" type="ORF">SAMN02745704_00587</name>
</gene>
<proteinExistence type="predicted"/>
<dbReference type="RefSeq" id="WP_078716164.1">
    <property type="nucleotide sequence ID" value="NZ_FUYC01000002.1"/>
</dbReference>
<protein>
    <submittedName>
        <fullName evidence="2">Glycosyl transferases group 1</fullName>
    </submittedName>
</protein>
<organism evidence="2 3">
    <name type="scientific">Paucidesulfovibrio gracilis DSM 16080</name>
    <dbReference type="NCBI Taxonomy" id="1121449"/>
    <lineage>
        <taxon>Bacteria</taxon>
        <taxon>Pseudomonadati</taxon>
        <taxon>Thermodesulfobacteriota</taxon>
        <taxon>Desulfovibrionia</taxon>
        <taxon>Desulfovibrionales</taxon>
        <taxon>Desulfovibrionaceae</taxon>
        <taxon>Paucidesulfovibrio</taxon>
    </lineage>
</organism>
<evidence type="ECO:0000259" key="1">
    <source>
        <dbReference type="Pfam" id="PF13524"/>
    </source>
</evidence>
<reference evidence="2 3" key="1">
    <citation type="submission" date="2017-02" db="EMBL/GenBank/DDBJ databases">
        <authorList>
            <person name="Peterson S.W."/>
        </authorList>
    </citation>
    <scope>NUCLEOTIDE SEQUENCE [LARGE SCALE GENOMIC DNA]</scope>
    <source>
        <strain evidence="2 3">DSM 16080</strain>
    </source>
</reference>
<dbReference type="Proteomes" id="UP000190027">
    <property type="component" value="Unassembled WGS sequence"/>
</dbReference>
<dbReference type="STRING" id="1121449.SAMN02745704_00587"/>
<dbReference type="GO" id="GO:0016740">
    <property type="term" value="F:transferase activity"/>
    <property type="evidence" value="ECO:0007669"/>
    <property type="project" value="UniProtKB-KW"/>
</dbReference>
<dbReference type="EMBL" id="FUYC01000002">
    <property type="protein sequence ID" value="SKA74073.1"/>
    <property type="molecule type" value="Genomic_DNA"/>
</dbReference>
<dbReference type="OrthoDB" id="9179708at2"/>
<keyword evidence="2" id="KW-0808">Transferase</keyword>
<name>A0A1T4W9X7_9BACT</name>
<dbReference type="AlphaFoldDB" id="A0A1T4W9X7"/>
<evidence type="ECO:0000313" key="2">
    <source>
        <dbReference type="EMBL" id="SKA74073.1"/>
    </source>
</evidence>
<feature type="domain" description="Spore protein YkvP/CgeB glycosyl transferase-like" evidence="1">
    <location>
        <begin position="364"/>
        <end position="500"/>
    </location>
</feature>
<dbReference type="InterPro" id="IPR055259">
    <property type="entry name" value="YkvP/CgeB_Glyco_trans-like"/>
</dbReference>
<evidence type="ECO:0000313" key="3">
    <source>
        <dbReference type="Proteomes" id="UP000190027"/>
    </source>
</evidence>
<keyword evidence="3" id="KW-1185">Reference proteome</keyword>
<sequence length="505" mass="57690">MQIRPRRVQVVTEIGQTQSLPAGPQNFDRLGRGRKKLFLGLGPEPGKLAEYFPSVKDTLYVECPEFERQMPEEWHASIPADFKRIAPEDVTPALARSCTVRRYLRNIRFFPSFWGPLWATCALPHLENVPPPNTDSAPVLWLPGDESDLLDQELNLAFRAEGFSVLRPQAGEQPTDMEIPWRLTKERPRVFFSVNFKGLDRFGELFHLLRRAGTRVAIWCVDNPFHLLTGVKSRYWTQADLFVTDDWFIEPLKQLGAQSVHHLPLAAAPALFKDRQAPVASDLDDRLVFVGRSEFPHKREFFAGVESAANDWPDALAMLGRGERPDFAWWTQRLEVDPFWPNNAIRQAGFMAEETGAHWRAECLRHAGERLTVFGDDNWRTLLDRGVDVRPPVDYYGALGSVYARARACLNMTSPLLPRGMTQRHFDVWAVGGLLLTDTTPGLDIFPPELVREITFSRPEEIQELFERISPDTTRATLGKAWSELILAEHTYTQRVRRVLNVLDI</sequence>